<dbReference type="CDD" id="cd03784">
    <property type="entry name" value="GT1_Gtf-like"/>
    <property type="match status" value="1"/>
</dbReference>
<feature type="signal peptide" evidence="4">
    <location>
        <begin position="1"/>
        <end position="20"/>
    </location>
</feature>
<name>A0A9Q0MC42_BLOTA</name>
<dbReference type="PANTHER" id="PTHR48043:SF145">
    <property type="entry name" value="FI06409P-RELATED"/>
    <property type="match status" value="1"/>
</dbReference>
<dbReference type="OMA" id="GHINCAL"/>
<proteinExistence type="inferred from homology"/>
<dbReference type="Pfam" id="PF04101">
    <property type="entry name" value="Glyco_tran_28_C"/>
    <property type="match status" value="1"/>
</dbReference>
<protein>
    <recommendedName>
        <fullName evidence="5">Glycosyl transferase family 28 C-terminal domain-containing protein</fullName>
    </recommendedName>
</protein>
<dbReference type="InterPro" id="IPR002213">
    <property type="entry name" value="UDP_glucos_trans"/>
</dbReference>
<evidence type="ECO:0000256" key="3">
    <source>
        <dbReference type="ARBA" id="ARBA00022679"/>
    </source>
</evidence>
<keyword evidence="4" id="KW-0732">Signal</keyword>
<dbReference type="EMBL" id="JAPWDV010000001">
    <property type="protein sequence ID" value="KAJ6221477.1"/>
    <property type="molecule type" value="Genomic_DNA"/>
</dbReference>
<reference evidence="6" key="1">
    <citation type="submission" date="2022-12" db="EMBL/GenBank/DDBJ databases">
        <title>Genome assemblies of Blomia tropicalis.</title>
        <authorList>
            <person name="Cui Y."/>
        </authorList>
    </citation>
    <scope>NUCLEOTIDE SEQUENCE</scope>
    <source>
        <tissue evidence="6">Adult mites</tissue>
    </source>
</reference>
<evidence type="ECO:0000256" key="4">
    <source>
        <dbReference type="SAM" id="SignalP"/>
    </source>
</evidence>
<dbReference type="AlphaFoldDB" id="A0A9Q0MC42"/>
<dbReference type="Proteomes" id="UP001142055">
    <property type="component" value="Chromosome 1"/>
</dbReference>
<dbReference type="Gene3D" id="3.40.50.2000">
    <property type="entry name" value="Glycogen Phosphorylase B"/>
    <property type="match status" value="2"/>
</dbReference>
<gene>
    <name evidence="6" type="ORF">RDWZM_000022</name>
</gene>
<dbReference type="SUPFAM" id="SSF53756">
    <property type="entry name" value="UDP-Glycosyltransferase/glycogen phosphorylase"/>
    <property type="match status" value="1"/>
</dbReference>
<evidence type="ECO:0000256" key="2">
    <source>
        <dbReference type="ARBA" id="ARBA00022676"/>
    </source>
</evidence>
<dbReference type="GO" id="GO:0016758">
    <property type="term" value="F:hexosyltransferase activity"/>
    <property type="evidence" value="ECO:0007669"/>
    <property type="project" value="InterPro"/>
</dbReference>
<dbReference type="PANTHER" id="PTHR48043">
    <property type="entry name" value="EG:EG0003.4 PROTEIN-RELATED"/>
    <property type="match status" value="1"/>
</dbReference>
<sequence length="437" mass="50611">MNNKLVLLACPITAVGHVNAVIGALTPLARRGHRVIIVLEKAFAGKAIPYGFEECVMTYKKDDDVQKPGETFAKRLWENKVIGNFTSTEKMQNMRWMVENEGNRNDELVFGKTVKMAIEQYKPDLIYVDNCSLTPPIYYSGIPWIKNMSTVPLFYILEDDVPPGCSGFPSDVSTDKIKEFNKFREYLFFSSWYNDIFEKMGYARYPDDRMMPETQVMNVYAYPEELNFPFIRNRNWFNLEVFNKVPMTFNCTLKDYVPKPFYENNLNGKFSGKYIYISMGSMGSVDLVLMNRLVNVLRNTNHKYIVSKGPRYEEYELADNMFGDRYLPQTKIVPLVDLVITHGGNNTITETFAMGKPMIVMPLFADQFDNAQRLHETGLGAHIHPYEYKDEELIETIDRLLNDEQLLSRLISAAKRIHSIDKHEELADKIEELVFKK</sequence>
<evidence type="ECO:0000259" key="5">
    <source>
        <dbReference type="Pfam" id="PF04101"/>
    </source>
</evidence>
<keyword evidence="7" id="KW-1185">Reference proteome</keyword>
<evidence type="ECO:0000313" key="6">
    <source>
        <dbReference type="EMBL" id="KAJ6221477.1"/>
    </source>
</evidence>
<dbReference type="InterPro" id="IPR050271">
    <property type="entry name" value="UDP-glycosyltransferase"/>
</dbReference>
<feature type="domain" description="Glycosyl transferase family 28 C-terminal" evidence="5">
    <location>
        <begin position="326"/>
        <end position="414"/>
    </location>
</feature>
<evidence type="ECO:0000313" key="7">
    <source>
        <dbReference type="Proteomes" id="UP001142055"/>
    </source>
</evidence>
<organism evidence="6 7">
    <name type="scientific">Blomia tropicalis</name>
    <name type="common">Mite</name>
    <dbReference type="NCBI Taxonomy" id="40697"/>
    <lineage>
        <taxon>Eukaryota</taxon>
        <taxon>Metazoa</taxon>
        <taxon>Ecdysozoa</taxon>
        <taxon>Arthropoda</taxon>
        <taxon>Chelicerata</taxon>
        <taxon>Arachnida</taxon>
        <taxon>Acari</taxon>
        <taxon>Acariformes</taxon>
        <taxon>Sarcoptiformes</taxon>
        <taxon>Astigmata</taxon>
        <taxon>Glycyphagoidea</taxon>
        <taxon>Echimyopodidae</taxon>
        <taxon>Blomia</taxon>
    </lineage>
</organism>
<dbReference type="GO" id="GO:0008194">
    <property type="term" value="F:UDP-glycosyltransferase activity"/>
    <property type="evidence" value="ECO:0007669"/>
    <property type="project" value="InterPro"/>
</dbReference>
<accession>A0A9Q0MC42</accession>
<evidence type="ECO:0000256" key="1">
    <source>
        <dbReference type="ARBA" id="ARBA00009995"/>
    </source>
</evidence>
<comment type="similarity">
    <text evidence="1">Belongs to the UDP-glycosyltransferase family.</text>
</comment>
<dbReference type="InterPro" id="IPR007235">
    <property type="entry name" value="Glyco_trans_28_C"/>
</dbReference>
<comment type="caution">
    <text evidence="6">The sequence shown here is derived from an EMBL/GenBank/DDBJ whole genome shotgun (WGS) entry which is preliminary data.</text>
</comment>
<keyword evidence="2" id="KW-0328">Glycosyltransferase</keyword>
<keyword evidence="3" id="KW-0808">Transferase</keyword>
<feature type="chain" id="PRO_5040139112" description="Glycosyl transferase family 28 C-terminal domain-containing protein" evidence="4">
    <location>
        <begin position="21"/>
        <end position="437"/>
    </location>
</feature>